<name>A0A2Z4RTP7_PSEPU</name>
<dbReference type="InterPro" id="IPR036286">
    <property type="entry name" value="LexA/Signal_pep-like_sf"/>
</dbReference>
<feature type="domain" description="Peptidase S24/S26A/S26B/S26C" evidence="4">
    <location>
        <begin position="93"/>
        <end position="216"/>
    </location>
</feature>
<organism evidence="5 6">
    <name type="scientific">Pseudomonas putida</name>
    <name type="common">Arthrobacter siderocapsulatus</name>
    <dbReference type="NCBI Taxonomy" id="303"/>
    <lineage>
        <taxon>Bacteria</taxon>
        <taxon>Pseudomonadati</taxon>
        <taxon>Pseudomonadota</taxon>
        <taxon>Gammaproteobacteria</taxon>
        <taxon>Pseudomonadales</taxon>
        <taxon>Pseudomonadaceae</taxon>
        <taxon>Pseudomonas</taxon>
    </lineage>
</organism>
<keyword evidence="3" id="KW-0804">Transcription</keyword>
<dbReference type="PANTHER" id="PTHR40661:SF2">
    <property type="entry name" value="HTH-TYPE TRANSCRIPTIONAL REGULATOR PRTR"/>
    <property type="match status" value="1"/>
</dbReference>
<evidence type="ECO:0000313" key="5">
    <source>
        <dbReference type="EMBL" id="AWY44342.1"/>
    </source>
</evidence>
<sequence length="222" mass="24394">MVTNSLPPGEQLSQQTYAAFESGKSQSSKHRAHIAKALGILDQLLALDLGLGYEEPKQAVESNAAMLGPIEAWDDDTPLDDDEVEVPLLKEVELSAGSGRVAIQAHSKAKLRFGKITLRKQGVQPENAVCVSVYGNSMEPVLPHGSTVGVDRGKTTVKDGDIYALDHNGQLRVKILYRLPSGGMRLRSFNRDEHEDEEYGPEQLAEQNLSIIGRVFWYSVLR</sequence>
<reference evidence="5 6" key="1">
    <citation type="submission" date="2018-05" db="EMBL/GenBank/DDBJ databases">
        <title>Whole genome sequence of Pseudomonas putida JBC17.</title>
        <authorList>
            <person name="Lee Y.H."/>
            <person name="David K."/>
        </authorList>
    </citation>
    <scope>NUCLEOTIDE SEQUENCE [LARGE SCALE GENOMIC DNA]</scope>
    <source>
        <strain evidence="5 6">JBC17</strain>
    </source>
</reference>
<dbReference type="CDD" id="cd06529">
    <property type="entry name" value="S24_LexA-like"/>
    <property type="match status" value="1"/>
</dbReference>
<keyword evidence="1" id="KW-0805">Transcription regulation</keyword>
<dbReference type="SUPFAM" id="SSF51306">
    <property type="entry name" value="LexA/Signal peptidase"/>
    <property type="match status" value="1"/>
</dbReference>
<dbReference type="GO" id="GO:0003677">
    <property type="term" value="F:DNA binding"/>
    <property type="evidence" value="ECO:0007669"/>
    <property type="project" value="UniProtKB-KW"/>
</dbReference>
<dbReference type="InterPro" id="IPR039418">
    <property type="entry name" value="LexA-like"/>
</dbReference>
<evidence type="ECO:0000256" key="2">
    <source>
        <dbReference type="ARBA" id="ARBA00023125"/>
    </source>
</evidence>
<dbReference type="Pfam" id="PF00717">
    <property type="entry name" value="Peptidase_S24"/>
    <property type="match status" value="1"/>
</dbReference>
<keyword evidence="2" id="KW-0238">DNA-binding</keyword>
<evidence type="ECO:0000256" key="3">
    <source>
        <dbReference type="ARBA" id="ARBA00023163"/>
    </source>
</evidence>
<dbReference type="OrthoDB" id="8613261at2"/>
<evidence type="ECO:0000313" key="6">
    <source>
        <dbReference type="Proteomes" id="UP000250299"/>
    </source>
</evidence>
<protein>
    <submittedName>
        <fullName evidence="5">XRE family transcriptional regulator</fullName>
    </submittedName>
</protein>
<dbReference type="Proteomes" id="UP000250299">
    <property type="component" value="Chromosome"/>
</dbReference>
<dbReference type="PANTHER" id="PTHR40661">
    <property type="match status" value="1"/>
</dbReference>
<evidence type="ECO:0000256" key="1">
    <source>
        <dbReference type="ARBA" id="ARBA00023015"/>
    </source>
</evidence>
<evidence type="ECO:0000259" key="4">
    <source>
        <dbReference type="Pfam" id="PF00717"/>
    </source>
</evidence>
<dbReference type="InterPro" id="IPR015927">
    <property type="entry name" value="Peptidase_S24_S26A/B/C"/>
</dbReference>
<dbReference type="Gene3D" id="2.10.109.10">
    <property type="entry name" value="Umud Fragment, subunit A"/>
    <property type="match status" value="1"/>
</dbReference>
<dbReference type="EMBL" id="CP029693">
    <property type="protein sequence ID" value="AWY44342.1"/>
    <property type="molecule type" value="Genomic_DNA"/>
</dbReference>
<proteinExistence type="predicted"/>
<accession>A0A2Z4RTP7</accession>
<gene>
    <name evidence="5" type="ORF">DKY63_05780</name>
</gene>
<dbReference type="AlphaFoldDB" id="A0A2Z4RTP7"/>